<evidence type="ECO:0000313" key="2">
    <source>
        <dbReference type="Proteomes" id="UP000694240"/>
    </source>
</evidence>
<proteinExistence type="predicted"/>
<comment type="caution">
    <text evidence="1">The sequence shown here is derived from an EMBL/GenBank/DDBJ whole genome shotgun (WGS) entry which is preliminary data.</text>
</comment>
<evidence type="ECO:0000313" key="1">
    <source>
        <dbReference type="EMBL" id="KAG7616734.1"/>
    </source>
</evidence>
<sequence>MNPASPWSAGGFATPMVGGISRLIKLGQERLLTAKKFRLSNHLNKFSGEDSPCVPKWCTVLVFSLCLTKLVSSSVSSSSSARPSQEAHQLSLLKKLVSSLLFVKLLNSFSSPSPSARLQALQLVIKLSSSSSSSPTRLEALPLAFKLFKLLSSSSSSSARLQAPQPVFKLLSSSSSSSARLQALPITATISSSSYQLIPRLRNSSTSSPSGSSSIDCIVHLSRRPARLDLQQTTRFVQLVSLPRFIQLIAHLPARHLPADLPPTMA</sequence>
<dbReference type="Proteomes" id="UP000694240">
    <property type="component" value="Chromosome 4"/>
</dbReference>
<dbReference type="EMBL" id="JAEFBK010000004">
    <property type="protein sequence ID" value="KAG7616734.1"/>
    <property type="molecule type" value="Genomic_DNA"/>
</dbReference>
<accession>A0A8T2E464</accession>
<keyword evidence="2" id="KW-1185">Reference proteome</keyword>
<name>A0A8T2E464_9BRAS</name>
<protein>
    <submittedName>
        <fullName evidence="1">Armadillo-type fold</fullName>
    </submittedName>
</protein>
<organism evidence="1 2">
    <name type="scientific">Arabidopsis thaliana x Arabidopsis arenosa</name>
    <dbReference type="NCBI Taxonomy" id="1240361"/>
    <lineage>
        <taxon>Eukaryota</taxon>
        <taxon>Viridiplantae</taxon>
        <taxon>Streptophyta</taxon>
        <taxon>Embryophyta</taxon>
        <taxon>Tracheophyta</taxon>
        <taxon>Spermatophyta</taxon>
        <taxon>Magnoliopsida</taxon>
        <taxon>eudicotyledons</taxon>
        <taxon>Gunneridae</taxon>
        <taxon>Pentapetalae</taxon>
        <taxon>rosids</taxon>
        <taxon>malvids</taxon>
        <taxon>Brassicales</taxon>
        <taxon>Brassicaceae</taxon>
        <taxon>Camelineae</taxon>
        <taxon>Arabidopsis</taxon>
    </lineage>
</organism>
<dbReference type="AlphaFoldDB" id="A0A8T2E464"/>
<gene>
    <name evidence="1" type="ORF">ISN45_At04g021740</name>
</gene>
<reference evidence="1 2" key="1">
    <citation type="submission" date="2020-12" db="EMBL/GenBank/DDBJ databases">
        <title>Concerted genomic and epigenomic changes stabilize Arabidopsis allopolyploids.</title>
        <authorList>
            <person name="Chen Z."/>
        </authorList>
    </citation>
    <scope>NUCLEOTIDE SEQUENCE [LARGE SCALE GENOMIC DNA]</scope>
    <source>
        <strain evidence="1">Allo738</strain>
        <tissue evidence="1">Leaf</tissue>
    </source>
</reference>